<comment type="caution">
    <text evidence="1">The sequence shown here is derived from an EMBL/GenBank/DDBJ whole genome shotgun (WGS) entry which is preliminary data.</text>
</comment>
<keyword evidence="2" id="KW-1185">Reference proteome</keyword>
<evidence type="ECO:0000313" key="1">
    <source>
        <dbReference type="EMBL" id="SAK91690.1"/>
    </source>
</evidence>
<proteinExistence type="predicted"/>
<dbReference type="AlphaFoldDB" id="A0A158DBE3"/>
<organism evidence="1 2">
    <name type="scientific">Caballeronia catudaia</name>
    <dbReference type="NCBI Taxonomy" id="1777136"/>
    <lineage>
        <taxon>Bacteria</taxon>
        <taxon>Pseudomonadati</taxon>
        <taxon>Pseudomonadota</taxon>
        <taxon>Betaproteobacteria</taxon>
        <taxon>Burkholderiales</taxon>
        <taxon>Burkholderiaceae</taxon>
        <taxon>Caballeronia</taxon>
    </lineage>
</organism>
<name>A0A158DBE3_9BURK</name>
<dbReference type="EMBL" id="FCOF02000057">
    <property type="protein sequence ID" value="SAK91690.1"/>
    <property type="molecule type" value="Genomic_DNA"/>
</dbReference>
<evidence type="ECO:0000313" key="2">
    <source>
        <dbReference type="Proteomes" id="UP000054870"/>
    </source>
</evidence>
<sequence length="50" mass="5195">MRSRNLCGVCVVRLVTRASATRLAGICGVQQTAHKKSVPQNGAKPGAACE</sequence>
<dbReference type="Proteomes" id="UP000054870">
    <property type="component" value="Unassembled WGS sequence"/>
</dbReference>
<reference evidence="1" key="1">
    <citation type="submission" date="2016-01" db="EMBL/GenBank/DDBJ databases">
        <authorList>
            <person name="Peeters C."/>
        </authorList>
    </citation>
    <scope>NUCLEOTIDE SEQUENCE [LARGE SCALE GENOMIC DNA]</scope>
    <source>
        <strain evidence="1">LMG 29318</strain>
    </source>
</reference>
<protein>
    <submittedName>
        <fullName evidence="1">Uncharacterized protein</fullName>
    </submittedName>
</protein>
<accession>A0A158DBE3</accession>
<gene>
    <name evidence="1" type="ORF">AWB75_06459</name>
</gene>